<sequence length="88" mass="9649">VLKHRINTAFKGPPSEHVGMILWFPFSSLASSGGSEIGGISAFFELALHTKLLLSKYCNKHMRVGPNYPTNGTALSYNVNRLFTKALP</sequence>
<reference evidence="1" key="1">
    <citation type="submission" date="2022-12" db="EMBL/GenBank/DDBJ databases">
        <title>Draft genome assemblies for two species of Escallonia (Escalloniales).</title>
        <authorList>
            <person name="Chanderbali A."/>
            <person name="Dervinis C."/>
            <person name="Anghel I."/>
            <person name="Soltis D."/>
            <person name="Soltis P."/>
            <person name="Zapata F."/>
        </authorList>
    </citation>
    <scope>NUCLEOTIDE SEQUENCE</scope>
    <source>
        <strain evidence="1">UCBG64.0493</strain>
        <tissue evidence="1">Leaf</tissue>
    </source>
</reference>
<dbReference type="AlphaFoldDB" id="A0AA88W1U1"/>
<organism evidence="1 2">
    <name type="scientific">Escallonia herrerae</name>
    <dbReference type="NCBI Taxonomy" id="1293975"/>
    <lineage>
        <taxon>Eukaryota</taxon>
        <taxon>Viridiplantae</taxon>
        <taxon>Streptophyta</taxon>
        <taxon>Embryophyta</taxon>
        <taxon>Tracheophyta</taxon>
        <taxon>Spermatophyta</taxon>
        <taxon>Magnoliopsida</taxon>
        <taxon>eudicotyledons</taxon>
        <taxon>Gunneridae</taxon>
        <taxon>Pentapetalae</taxon>
        <taxon>asterids</taxon>
        <taxon>campanulids</taxon>
        <taxon>Escalloniales</taxon>
        <taxon>Escalloniaceae</taxon>
        <taxon>Escallonia</taxon>
    </lineage>
</organism>
<evidence type="ECO:0000313" key="2">
    <source>
        <dbReference type="Proteomes" id="UP001188597"/>
    </source>
</evidence>
<feature type="non-terminal residue" evidence="1">
    <location>
        <position position="1"/>
    </location>
</feature>
<gene>
    <name evidence="1" type="ORF">RJ639_002925</name>
</gene>
<dbReference type="Proteomes" id="UP001188597">
    <property type="component" value="Unassembled WGS sequence"/>
</dbReference>
<comment type="caution">
    <text evidence="1">The sequence shown here is derived from an EMBL/GenBank/DDBJ whole genome shotgun (WGS) entry which is preliminary data.</text>
</comment>
<accession>A0AA88W1U1</accession>
<keyword evidence="2" id="KW-1185">Reference proteome</keyword>
<dbReference type="EMBL" id="JAVXUP010000944">
    <property type="protein sequence ID" value="KAK3018307.1"/>
    <property type="molecule type" value="Genomic_DNA"/>
</dbReference>
<proteinExistence type="predicted"/>
<name>A0AA88W1U1_9ASTE</name>
<protein>
    <submittedName>
        <fullName evidence="1">Uncharacterized protein</fullName>
    </submittedName>
</protein>
<evidence type="ECO:0000313" key="1">
    <source>
        <dbReference type="EMBL" id="KAK3018307.1"/>
    </source>
</evidence>